<dbReference type="InterPro" id="IPR051199">
    <property type="entry name" value="LPS_LOS_Heptosyltrfase"/>
</dbReference>
<dbReference type="EMBL" id="OCNJ01000005">
    <property type="protein sequence ID" value="SOD96161.1"/>
    <property type="molecule type" value="Genomic_DNA"/>
</dbReference>
<dbReference type="GO" id="GO:0005829">
    <property type="term" value="C:cytosol"/>
    <property type="evidence" value="ECO:0007669"/>
    <property type="project" value="TreeGrafter"/>
</dbReference>
<evidence type="ECO:0000313" key="4">
    <source>
        <dbReference type="Proteomes" id="UP000219621"/>
    </source>
</evidence>
<dbReference type="PANTHER" id="PTHR30160">
    <property type="entry name" value="TETRAACYLDISACCHARIDE 4'-KINASE-RELATED"/>
    <property type="match status" value="1"/>
</dbReference>
<organism evidence="3 4">
    <name type="scientific">Caenispirillum bisanense</name>
    <dbReference type="NCBI Taxonomy" id="414052"/>
    <lineage>
        <taxon>Bacteria</taxon>
        <taxon>Pseudomonadati</taxon>
        <taxon>Pseudomonadota</taxon>
        <taxon>Alphaproteobacteria</taxon>
        <taxon>Rhodospirillales</taxon>
        <taxon>Novispirillaceae</taxon>
        <taxon>Caenispirillum</taxon>
    </lineage>
</organism>
<evidence type="ECO:0000256" key="1">
    <source>
        <dbReference type="ARBA" id="ARBA00022676"/>
    </source>
</evidence>
<reference evidence="4" key="1">
    <citation type="submission" date="2017-09" db="EMBL/GenBank/DDBJ databases">
        <authorList>
            <person name="Varghese N."/>
            <person name="Submissions S."/>
        </authorList>
    </citation>
    <scope>NUCLEOTIDE SEQUENCE [LARGE SCALE GENOMIC DNA]</scope>
    <source>
        <strain evidence="4">USBA 140</strain>
    </source>
</reference>
<protein>
    <submittedName>
        <fullName evidence="3">ADP-heptose:LPS heptosyltransferase</fullName>
    </submittedName>
</protein>
<keyword evidence="1" id="KW-0328">Glycosyltransferase</keyword>
<proteinExistence type="predicted"/>
<gene>
    <name evidence="3" type="ORF">SAMN05421508_105185</name>
</gene>
<dbReference type="Gene3D" id="3.40.50.2000">
    <property type="entry name" value="Glycogen Phosphorylase B"/>
    <property type="match status" value="2"/>
</dbReference>
<evidence type="ECO:0000313" key="3">
    <source>
        <dbReference type="EMBL" id="SOD96161.1"/>
    </source>
</evidence>
<keyword evidence="4" id="KW-1185">Reference proteome</keyword>
<dbReference type="CDD" id="cd03789">
    <property type="entry name" value="GT9_LPS_heptosyltransferase"/>
    <property type="match status" value="1"/>
</dbReference>
<dbReference type="AlphaFoldDB" id="A0A286GKV2"/>
<name>A0A286GKV2_9PROT</name>
<dbReference type="GO" id="GO:0009244">
    <property type="term" value="P:lipopolysaccharide core region biosynthetic process"/>
    <property type="evidence" value="ECO:0007669"/>
    <property type="project" value="TreeGrafter"/>
</dbReference>
<dbReference type="OrthoDB" id="9797795at2"/>
<accession>A0A286GKV2</accession>
<dbReference type="RefSeq" id="WP_097279561.1">
    <property type="nucleotide sequence ID" value="NZ_OCNJ01000005.1"/>
</dbReference>
<keyword evidence="2 3" id="KW-0808">Transferase</keyword>
<evidence type="ECO:0000256" key="2">
    <source>
        <dbReference type="ARBA" id="ARBA00022679"/>
    </source>
</evidence>
<dbReference type="SUPFAM" id="SSF53756">
    <property type="entry name" value="UDP-Glycosyltransferase/glycogen phosphorylase"/>
    <property type="match status" value="1"/>
</dbReference>
<dbReference type="GO" id="GO:0008713">
    <property type="term" value="F:ADP-heptose-lipopolysaccharide heptosyltransferase activity"/>
    <property type="evidence" value="ECO:0007669"/>
    <property type="project" value="TreeGrafter"/>
</dbReference>
<dbReference type="Pfam" id="PF01075">
    <property type="entry name" value="Glyco_transf_9"/>
    <property type="match status" value="1"/>
</dbReference>
<sequence length="322" mass="34961">MTRRLLFIGPTRIGDAVLSTGILNHLIASEPDLRVTVACGPLAAPLFAAAVNLDRLIPMPKRKRAGHWISLWRQVVGTRWHRVVDLRRSAMPWLVLTSHIHTVPADRAIHRVALNAEAIGCGDAPPAPVVWTMPRHHRLAESLIPGDEPVLGIGPAANWAGKTWPIDRWPALVERLTGPGGALPGARIAVFGAPGEREVIAPLLAALPAERTLDLVGAADLLTIAAALERCRLFVGNDSALMHMAAAMGTLTVGLFGPTDDRRYGPWGPRTAVARTPRSYDEWQVFMQQPEFDHRTTGTLMDSLEVDAVEAAARALWRECAP</sequence>
<dbReference type="InterPro" id="IPR002201">
    <property type="entry name" value="Glyco_trans_9"/>
</dbReference>
<dbReference type="Proteomes" id="UP000219621">
    <property type="component" value="Unassembled WGS sequence"/>
</dbReference>